<reference evidence="1" key="1">
    <citation type="journal article" date="2008" name="Nature">
        <title>The amphioxus genome and the evolution of the chordate karyotype.</title>
        <authorList>
            <consortium name="US DOE Joint Genome Institute (JGI-PGF)"/>
            <person name="Putnam N.H."/>
            <person name="Butts T."/>
            <person name="Ferrier D.E.K."/>
            <person name="Furlong R.F."/>
            <person name="Hellsten U."/>
            <person name="Kawashima T."/>
            <person name="Robinson-Rechavi M."/>
            <person name="Shoguchi E."/>
            <person name="Terry A."/>
            <person name="Yu J.-K."/>
            <person name="Benito-Gutierrez E.L."/>
            <person name="Dubchak I."/>
            <person name="Garcia-Fernandez J."/>
            <person name="Gibson-Brown J.J."/>
            <person name="Grigoriev I.V."/>
            <person name="Horton A.C."/>
            <person name="de Jong P.J."/>
            <person name="Jurka J."/>
            <person name="Kapitonov V.V."/>
            <person name="Kohara Y."/>
            <person name="Kuroki Y."/>
            <person name="Lindquist E."/>
            <person name="Lucas S."/>
            <person name="Osoegawa K."/>
            <person name="Pennacchio L.A."/>
            <person name="Salamov A.A."/>
            <person name="Satou Y."/>
            <person name="Sauka-Spengler T."/>
            <person name="Schmutz J."/>
            <person name="Shin-I T."/>
            <person name="Toyoda A."/>
            <person name="Bronner-Fraser M."/>
            <person name="Fujiyama A."/>
            <person name="Holland L.Z."/>
            <person name="Holland P.W.H."/>
            <person name="Satoh N."/>
            <person name="Rokhsar D.S."/>
        </authorList>
    </citation>
    <scope>NUCLEOTIDE SEQUENCE [LARGE SCALE GENOMIC DNA]</scope>
    <source>
        <strain evidence="1">S238N-H82</strain>
        <tissue evidence="1">Testes</tissue>
    </source>
</reference>
<proteinExistence type="predicted"/>
<sequence>MTNSNVIATCGRAGMAYPCWWSRYSCNYDWDQGCIKFDDGGHCDTLIALSVSLCGHEQAWYCQPLFDTFVYYPNLSWPYHDDSAGGLDYENVQSVDHGQNVLHGSHYFNKYALCAAKVGSHNGGTDVFTG</sequence>
<name>C3ZKF9_BRAFL</name>
<dbReference type="EMBL" id="GG666636">
    <property type="protein sequence ID" value="EEN47058.1"/>
    <property type="molecule type" value="Genomic_DNA"/>
</dbReference>
<gene>
    <name evidence="1" type="ORF">BRAFLDRAFT_69399</name>
</gene>
<protein>
    <submittedName>
        <fullName evidence="1">Uncharacterized protein</fullName>
    </submittedName>
</protein>
<organism>
    <name type="scientific">Branchiostoma floridae</name>
    <name type="common">Florida lancelet</name>
    <name type="synonym">Amphioxus</name>
    <dbReference type="NCBI Taxonomy" id="7739"/>
    <lineage>
        <taxon>Eukaryota</taxon>
        <taxon>Metazoa</taxon>
        <taxon>Chordata</taxon>
        <taxon>Cephalochordata</taxon>
        <taxon>Leptocardii</taxon>
        <taxon>Amphioxiformes</taxon>
        <taxon>Branchiostomatidae</taxon>
        <taxon>Branchiostoma</taxon>
    </lineage>
</organism>
<dbReference type="AlphaFoldDB" id="C3ZKF9"/>
<evidence type="ECO:0000313" key="1">
    <source>
        <dbReference type="EMBL" id="EEN47058.1"/>
    </source>
</evidence>
<accession>C3ZKF9</accession>
<dbReference type="InParanoid" id="C3ZKF9"/>